<accession>A0A327JNH2</accession>
<evidence type="ECO:0000313" key="2">
    <source>
        <dbReference type="Proteomes" id="UP000249299"/>
    </source>
</evidence>
<organism evidence="1 2">
    <name type="scientific">Rhodobium orientis</name>
    <dbReference type="NCBI Taxonomy" id="34017"/>
    <lineage>
        <taxon>Bacteria</taxon>
        <taxon>Pseudomonadati</taxon>
        <taxon>Pseudomonadota</taxon>
        <taxon>Alphaproteobacteria</taxon>
        <taxon>Hyphomicrobiales</taxon>
        <taxon>Rhodobiaceae</taxon>
        <taxon>Rhodobium</taxon>
    </lineage>
</organism>
<dbReference type="RefSeq" id="WP_146610263.1">
    <property type="nucleotide sequence ID" value="NZ_JACIGG010000036.1"/>
</dbReference>
<protein>
    <submittedName>
        <fullName evidence="1">Uncharacterized protein</fullName>
    </submittedName>
</protein>
<reference evidence="1 2" key="1">
    <citation type="submission" date="2017-07" db="EMBL/GenBank/DDBJ databases">
        <title>Draft Genome Sequences of Select Purple Nonsulfur Bacteria.</title>
        <authorList>
            <person name="Lasarre B."/>
            <person name="Mckinlay J.B."/>
        </authorList>
    </citation>
    <scope>NUCLEOTIDE SEQUENCE [LARGE SCALE GENOMIC DNA]</scope>
    <source>
        <strain evidence="1 2">DSM 11290</strain>
    </source>
</reference>
<gene>
    <name evidence="1" type="ORF">CH339_20245</name>
</gene>
<name>A0A327JNH2_9HYPH</name>
<keyword evidence="2" id="KW-1185">Reference proteome</keyword>
<comment type="caution">
    <text evidence="1">The sequence shown here is derived from an EMBL/GenBank/DDBJ whole genome shotgun (WGS) entry which is preliminary data.</text>
</comment>
<dbReference type="Proteomes" id="UP000249299">
    <property type="component" value="Unassembled WGS sequence"/>
</dbReference>
<proteinExistence type="predicted"/>
<sequence length="102" mass="11657">MTDRPIDLDTWRTKEGKLEIDMRRKAVTTHASPDEEADSVSAQIDAATLAEPARTWIEATKEVRFLLELYAATPEAEDPRLHKLIQRALSDLARLTKREENK</sequence>
<dbReference type="OrthoDB" id="7863713at2"/>
<evidence type="ECO:0000313" key="1">
    <source>
        <dbReference type="EMBL" id="RAI24968.1"/>
    </source>
</evidence>
<dbReference type="EMBL" id="NPEV01000060">
    <property type="protein sequence ID" value="RAI24968.1"/>
    <property type="molecule type" value="Genomic_DNA"/>
</dbReference>
<dbReference type="AlphaFoldDB" id="A0A327JNH2"/>